<dbReference type="SUPFAM" id="SSF63411">
    <property type="entry name" value="LuxS/MPP-like metallohydrolase"/>
    <property type="match status" value="1"/>
</dbReference>
<dbReference type="PANTHER" id="PTHR43016:SF13">
    <property type="entry name" value="PRESEQUENCE PROTEASE, MITOCHONDRIAL"/>
    <property type="match status" value="1"/>
</dbReference>
<dbReference type="Pfam" id="PF22516">
    <property type="entry name" value="PreP_C"/>
    <property type="match status" value="1"/>
</dbReference>
<sequence length="220" mass="24425">LQKNLSPENGDGFKPPHIEKNDDIPREGWSTASAVSFVAQTFPVVRMEHEDSPSLAVISKILRSMYLHREIREKGGAYGGFAVYDPESGLFGFGSYRDPHIAETLNAYKGAAVFIKSDDYGDQDIKEAIFQVCSEIDKPDPPGPAARKAFYRTIMLLSDESRNRFKKRLLSLTRAQVNEVAEKYFDQAGAGQAVAVISSEEKLNAANEGFGDNPLMLYRI</sequence>
<dbReference type="Gene3D" id="3.30.830.10">
    <property type="entry name" value="Metalloenzyme, LuxS/M16 peptidase-like"/>
    <property type="match status" value="1"/>
</dbReference>
<evidence type="ECO:0000256" key="1">
    <source>
        <dbReference type="SAM" id="MobiDB-lite"/>
    </source>
</evidence>
<evidence type="ECO:0000313" key="3">
    <source>
        <dbReference type="EMBL" id="GAH18360.1"/>
    </source>
</evidence>
<gene>
    <name evidence="3" type="ORF">S01H4_53517</name>
</gene>
<name>X1EDD9_9ZZZZ</name>
<feature type="region of interest" description="Disordered" evidence="1">
    <location>
        <begin position="1"/>
        <end position="25"/>
    </location>
</feature>
<proteinExistence type="predicted"/>
<dbReference type="GO" id="GO:0046872">
    <property type="term" value="F:metal ion binding"/>
    <property type="evidence" value="ECO:0007669"/>
    <property type="project" value="InterPro"/>
</dbReference>
<accession>X1EDD9</accession>
<protein>
    <recommendedName>
        <fullName evidence="2">Presequence protease mitochondrial-type C-terminal domain-containing protein</fullName>
    </recommendedName>
</protein>
<feature type="non-terminal residue" evidence="3">
    <location>
        <position position="1"/>
    </location>
</feature>
<dbReference type="EMBL" id="BART01030705">
    <property type="protein sequence ID" value="GAH18360.1"/>
    <property type="molecule type" value="Genomic_DNA"/>
</dbReference>
<organism evidence="3">
    <name type="scientific">marine sediment metagenome</name>
    <dbReference type="NCBI Taxonomy" id="412755"/>
    <lineage>
        <taxon>unclassified sequences</taxon>
        <taxon>metagenomes</taxon>
        <taxon>ecological metagenomes</taxon>
    </lineage>
</organism>
<feature type="domain" description="Presequence protease mitochondrial-type C-terminal" evidence="2">
    <location>
        <begin position="50"/>
        <end position="187"/>
    </location>
</feature>
<dbReference type="InterPro" id="IPR055130">
    <property type="entry name" value="PreP_C"/>
</dbReference>
<dbReference type="AlphaFoldDB" id="X1EDD9"/>
<evidence type="ECO:0000259" key="2">
    <source>
        <dbReference type="Pfam" id="PF22516"/>
    </source>
</evidence>
<comment type="caution">
    <text evidence="3">The sequence shown here is derived from an EMBL/GenBank/DDBJ whole genome shotgun (WGS) entry which is preliminary data.</text>
</comment>
<reference evidence="3" key="1">
    <citation type="journal article" date="2014" name="Front. Microbiol.">
        <title>High frequency of phylogenetically diverse reductive dehalogenase-homologous genes in deep subseafloor sedimentary metagenomes.</title>
        <authorList>
            <person name="Kawai M."/>
            <person name="Futagami T."/>
            <person name="Toyoda A."/>
            <person name="Takaki Y."/>
            <person name="Nishi S."/>
            <person name="Hori S."/>
            <person name="Arai W."/>
            <person name="Tsubouchi T."/>
            <person name="Morono Y."/>
            <person name="Uchiyama I."/>
            <person name="Ito T."/>
            <person name="Fujiyama A."/>
            <person name="Inagaki F."/>
            <person name="Takami H."/>
        </authorList>
    </citation>
    <scope>NUCLEOTIDE SEQUENCE</scope>
    <source>
        <strain evidence="3">Expedition CK06-06</strain>
    </source>
</reference>
<dbReference type="PANTHER" id="PTHR43016">
    <property type="entry name" value="PRESEQUENCE PROTEASE"/>
    <property type="match status" value="1"/>
</dbReference>
<feature type="compositionally biased region" description="Basic and acidic residues" evidence="1">
    <location>
        <begin position="14"/>
        <end position="25"/>
    </location>
</feature>
<dbReference type="InterPro" id="IPR011249">
    <property type="entry name" value="Metalloenz_LuxS/M16"/>
</dbReference>